<dbReference type="OrthoDB" id="3373764at2"/>
<evidence type="ECO:0000256" key="1">
    <source>
        <dbReference type="ARBA" id="ARBA00006534"/>
    </source>
</evidence>
<proteinExistence type="inferred from homology"/>
<keyword evidence="6" id="KW-1185">Reference proteome</keyword>
<dbReference type="EMBL" id="LR134510">
    <property type="protein sequence ID" value="VEJ09199.1"/>
    <property type="molecule type" value="Genomic_DNA"/>
</dbReference>
<dbReference type="GO" id="GO:0008236">
    <property type="term" value="F:serine-type peptidase activity"/>
    <property type="evidence" value="ECO:0007669"/>
    <property type="project" value="UniProtKB-KW"/>
</dbReference>
<gene>
    <name evidence="5" type="primary">pepE</name>
    <name evidence="5" type="ORF">NCTC12871_00644</name>
</gene>
<dbReference type="CDD" id="cd03146">
    <property type="entry name" value="GAT1_Peptidase_E"/>
    <property type="match status" value="1"/>
</dbReference>
<dbReference type="GO" id="GO:0006508">
    <property type="term" value="P:proteolysis"/>
    <property type="evidence" value="ECO:0007669"/>
    <property type="project" value="UniProtKB-KW"/>
</dbReference>
<dbReference type="InterPro" id="IPR029062">
    <property type="entry name" value="Class_I_gatase-like"/>
</dbReference>
<evidence type="ECO:0000313" key="5">
    <source>
        <dbReference type="EMBL" id="VEJ09199.1"/>
    </source>
</evidence>
<dbReference type="Proteomes" id="UP000279799">
    <property type="component" value="Chromosome"/>
</dbReference>
<organism evidence="5 6">
    <name type="scientific">Actinobacillus delphinicola</name>
    <dbReference type="NCBI Taxonomy" id="51161"/>
    <lineage>
        <taxon>Bacteria</taxon>
        <taxon>Pseudomonadati</taxon>
        <taxon>Pseudomonadota</taxon>
        <taxon>Gammaproteobacteria</taxon>
        <taxon>Pasteurellales</taxon>
        <taxon>Pasteurellaceae</taxon>
        <taxon>Actinobacillus</taxon>
    </lineage>
</organism>
<dbReference type="AlphaFoldDB" id="A0A448TT81"/>
<evidence type="ECO:0000256" key="4">
    <source>
        <dbReference type="ARBA" id="ARBA00022825"/>
    </source>
</evidence>
<dbReference type="Pfam" id="PF03575">
    <property type="entry name" value="Peptidase_S51"/>
    <property type="match status" value="1"/>
</dbReference>
<accession>A0A448TT81</accession>
<dbReference type="InterPro" id="IPR005320">
    <property type="entry name" value="Peptidase_S51"/>
</dbReference>
<evidence type="ECO:0000313" key="6">
    <source>
        <dbReference type="Proteomes" id="UP000279799"/>
    </source>
</evidence>
<dbReference type="GO" id="GO:0016805">
    <property type="term" value="F:dipeptidase activity"/>
    <property type="evidence" value="ECO:0007669"/>
    <property type="project" value="UniProtKB-KW"/>
</dbReference>
<name>A0A448TT81_9PAST</name>
<protein>
    <submittedName>
        <fullName evidence="5">Peptidase E</fullName>
        <ecNumber evidence="5">3.4.13.21</ecNumber>
    </submittedName>
</protein>
<dbReference type="KEGG" id="adp:NCTC12871_00644"/>
<keyword evidence="2" id="KW-0645">Protease</keyword>
<keyword evidence="3 5" id="KW-0378">Hydrolase</keyword>
<sequence>MQVFMLSNGKLPTSKVLLEFALPEIKASFLKQNVQRVVVIPYAVIRLSYDERVNSVRDSFSDMPLDIKGIHEFKDPVEGIEWADAILVSGGNTWYLNKSLHDFGLIEPIRKAVLKQNKVYVGWSAGTVICAPTMCTTNDMCIVDAAITSSLNFVPFQINPHYIDATIENHMGETRDERILEYCIRNPHQTVVGIPEGSWLHLHDDGLDYHCPAAKPYAVFKYGKEKQTCFQENMSQFLE</sequence>
<comment type="similarity">
    <text evidence="1">Belongs to the peptidase S51 family.</text>
</comment>
<reference evidence="5 6" key="1">
    <citation type="submission" date="2018-12" db="EMBL/GenBank/DDBJ databases">
        <authorList>
            <consortium name="Pathogen Informatics"/>
        </authorList>
    </citation>
    <scope>NUCLEOTIDE SEQUENCE [LARGE SCALE GENOMIC DNA]</scope>
    <source>
        <strain evidence="5 6">NCTC12871</strain>
    </source>
</reference>
<keyword evidence="4" id="KW-0720">Serine protease</keyword>
<keyword evidence="5" id="KW-0224">Dipeptidase</keyword>
<dbReference type="PANTHER" id="PTHR20842:SF0">
    <property type="entry name" value="ALPHA-ASPARTYL DIPEPTIDASE"/>
    <property type="match status" value="1"/>
</dbReference>
<evidence type="ECO:0000256" key="3">
    <source>
        <dbReference type="ARBA" id="ARBA00022801"/>
    </source>
</evidence>
<dbReference type="EC" id="3.4.13.21" evidence="5"/>
<dbReference type="PANTHER" id="PTHR20842">
    <property type="entry name" value="PROTEASE S51 ALPHA-ASPARTYL DIPEPTIDASE"/>
    <property type="match status" value="1"/>
</dbReference>
<evidence type="ECO:0000256" key="2">
    <source>
        <dbReference type="ARBA" id="ARBA00022670"/>
    </source>
</evidence>
<dbReference type="RefSeq" id="WP_126598924.1">
    <property type="nucleotide sequence ID" value="NZ_LR134510.1"/>
</dbReference>
<dbReference type="SUPFAM" id="SSF52317">
    <property type="entry name" value="Class I glutamine amidotransferase-like"/>
    <property type="match status" value="1"/>
</dbReference>
<dbReference type="Gene3D" id="3.40.50.880">
    <property type="match status" value="1"/>
</dbReference>
<dbReference type="NCBIfam" id="NF003642">
    <property type="entry name" value="PRK05282.1"/>
    <property type="match status" value="1"/>
</dbReference>